<evidence type="ECO:0000313" key="2">
    <source>
        <dbReference type="Proteomes" id="UP000257109"/>
    </source>
</evidence>
<dbReference type="Proteomes" id="UP000257109">
    <property type="component" value="Unassembled WGS sequence"/>
</dbReference>
<keyword evidence="2" id="KW-1185">Reference proteome</keyword>
<protein>
    <submittedName>
        <fullName evidence="1">Uncharacterized protein</fullName>
    </submittedName>
</protein>
<gene>
    <name evidence="1" type="ORF">CR513_47781</name>
</gene>
<comment type="caution">
    <text evidence="1">The sequence shown here is derived from an EMBL/GenBank/DDBJ whole genome shotgun (WGS) entry which is preliminary data.</text>
</comment>
<evidence type="ECO:0000313" key="1">
    <source>
        <dbReference type="EMBL" id="RDX72704.1"/>
    </source>
</evidence>
<name>A0A371F380_MUCPR</name>
<dbReference type="EMBL" id="QJKJ01010800">
    <property type="protein sequence ID" value="RDX72704.1"/>
    <property type="molecule type" value="Genomic_DNA"/>
</dbReference>
<feature type="non-terminal residue" evidence="1">
    <location>
        <position position="1"/>
    </location>
</feature>
<sequence>MELNNHLPLWSTPKATGKWRLPTRGEGTIGRGATIGILVISHHTTFGYLGDPISPHFWN</sequence>
<dbReference type="AlphaFoldDB" id="A0A371F380"/>
<reference evidence="1" key="1">
    <citation type="submission" date="2018-05" db="EMBL/GenBank/DDBJ databases">
        <title>Draft genome of Mucuna pruriens seed.</title>
        <authorList>
            <person name="Nnadi N.E."/>
            <person name="Vos R."/>
            <person name="Hasami M.H."/>
            <person name="Devisetty U.K."/>
            <person name="Aguiy J.C."/>
        </authorList>
    </citation>
    <scope>NUCLEOTIDE SEQUENCE [LARGE SCALE GENOMIC DNA]</scope>
    <source>
        <strain evidence="1">JCA_2017</strain>
    </source>
</reference>
<accession>A0A371F380</accession>
<proteinExistence type="predicted"/>
<organism evidence="1 2">
    <name type="scientific">Mucuna pruriens</name>
    <name type="common">Velvet bean</name>
    <name type="synonym">Dolichos pruriens</name>
    <dbReference type="NCBI Taxonomy" id="157652"/>
    <lineage>
        <taxon>Eukaryota</taxon>
        <taxon>Viridiplantae</taxon>
        <taxon>Streptophyta</taxon>
        <taxon>Embryophyta</taxon>
        <taxon>Tracheophyta</taxon>
        <taxon>Spermatophyta</taxon>
        <taxon>Magnoliopsida</taxon>
        <taxon>eudicotyledons</taxon>
        <taxon>Gunneridae</taxon>
        <taxon>Pentapetalae</taxon>
        <taxon>rosids</taxon>
        <taxon>fabids</taxon>
        <taxon>Fabales</taxon>
        <taxon>Fabaceae</taxon>
        <taxon>Papilionoideae</taxon>
        <taxon>50 kb inversion clade</taxon>
        <taxon>NPAAA clade</taxon>
        <taxon>indigoferoid/millettioid clade</taxon>
        <taxon>Phaseoleae</taxon>
        <taxon>Mucuna</taxon>
    </lineage>
</organism>